<dbReference type="PANTHER" id="PTHR43056:SF10">
    <property type="entry name" value="COCE_NOND FAMILY, PUTATIVE (AFU_ORTHOLOGUE AFUA_7G00600)-RELATED"/>
    <property type="match status" value="1"/>
</dbReference>
<keyword evidence="1 4" id="KW-0378">Hydrolase</keyword>
<dbReference type="SMART" id="SM00939">
    <property type="entry name" value="PepX_C"/>
    <property type="match status" value="1"/>
</dbReference>
<dbReference type="GO" id="GO:0016787">
    <property type="term" value="F:hydrolase activity"/>
    <property type="evidence" value="ECO:0007669"/>
    <property type="project" value="UniProtKB-KW"/>
</dbReference>
<dbReference type="InterPro" id="IPR050585">
    <property type="entry name" value="Xaa-Pro_dipeptidyl-ppase/CocE"/>
</dbReference>
<dbReference type="RefSeq" id="WP_381486223.1">
    <property type="nucleotide sequence ID" value="NZ_JBHTIK010000002.1"/>
</dbReference>
<dbReference type="PANTHER" id="PTHR43056">
    <property type="entry name" value="PEPTIDASE S9 PROLYL OLIGOPEPTIDASE"/>
    <property type="match status" value="1"/>
</dbReference>
<reference evidence="5" key="1">
    <citation type="journal article" date="2019" name="Int. J. Syst. Evol. Microbiol.">
        <title>The Global Catalogue of Microorganisms (GCM) 10K type strain sequencing project: providing services to taxonomists for standard genome sequencing and annotation.</title>
        <authorList>
            <consortium name="The Broad Institute Genomics Platform"/>
            <consortium name="The Broad Institute Genome Sequencing Center for Infectious Disease"/>
            <person name="Wu L."/>
            <person name="Ma J."/>
        </authorList>
    </citation>
    <scope>NUCLEOTIDE SEQUENCE [LARGE SCALE GENOMIC DNA]</scope>
    <source>
        <strain evidence="5">CCUG 52537</strain>
    </source>
</reference>
<comment type="caution">
    <text evidence="4">The sequence shown here is derived from an EMBL/GenBank/DDBJ whole genome shotgun (WGS) entry which is preliminary data.</text>
</comment>
<dbReference type="Pfam" id="PF02129">
    <property type="entry name" value="Peptidase_S15"/>
    <property type="match status" value="1"/>
</dbReference>
<dbReference type="EMBL" id="JBHTIK010000002">
    <property type="protein sequence ID" value="MFD0847353.1"/>
    <property type="molecule type" value="Genomic_DNA"/>
</dbReference>
<name>A0ABW3C046_SPHXN</name>
<keyword evidence="5" id="KW-1185">Reference proteome</keyword>
<dbReference type="InterPro" id="IPR013736">
    <property type="entry name" value="Xaa-Pro_dipept_C"/>
</dbReference>
<evidence type="ECO:0000256" key="2">
    <source>
        <dbReference type="SAM" id="SignalP"/>
    </source>
</evidence>
<dbReference type="Gene3D" id="3.40.50.1820">
    <property type="entry name" value="alpha/beta hydrolase"/>
    <property type="match status" value="1"/>
</dbReference>
<evidence type="ECO:0000256" key="1">
    <source>
        <dbReference type="ARBA" id="ARBA00022801"/>
    </source>
</evidence>
<protein>
    <submittedName>
        <fullName evidence="4">CocE/NonD family hydrolase</fullName>
    </submittedName>
</protein>
<dbReference type="InterPro" id="IPR029058">
    <property type="entry name" value="AB_hydrolase_fold"/>
</dbReference>
<evidence type="ECO:0000259" key="3">
    <source>
        <dbReference type="SMART" id="SM00939"/>
    </source>
</evidence>
<feature type="chain" id="PRO_5047344037" evidence="2">
    <location>
        <begin position="21"/>
        <end position="607"/>
    </location>
</feature>
<dbReference type="Proteomes" id="UP001597124">
    <property type="component" value="Unassembled WGS sequence"/>
</dbReference>
<dbReference type="Gene3D" id="1.10.3020.10">
    <property type="entry name" value="alpha-amino acid ester hydrolase ( Helical cap domain)"/>
    <property type="match status" value="1"/>
</dbReference>
<gene>
    <name evidence="4" type="ORF">ACFQ00_03375</name>
</gene>
<accession>A0ABW3C046</accession>
<dbReference type="SUPFAM" id="SSF49785">
    <property type="entry name" value="Galactose-binding domain-like"/>
    <property type="match status" value="1"/>
</dbReference>
<dbReference type="InterPro" id="IPR005674">
    <property type="entry name" value="CocE/Ser_esterase"/>
</dbReference>
<dbReference type="NCBIfam" id="TIGR00976">
    <property type="entry name" value="CocE_NonD"/>
    <property type="match status" value="1"/>
</dbReference>
<sequence length="607" mass="66204">MMIVLGAILALAGATPQVVAPDAAPWQADRPARPASAGEVEKRSVYVTMPDGIRLAADYYLPRDLEAGKQLPVILQQTRYYRSLAARSDPTGSCRQIAPFPAYFVRRGYAVVVVDVRGTGASYGSRPTEFGMQEVKDGNAVLDWVVAQPWSNGRVGAAGVSYVGTTSELLLLNRHPAVKAVAPISAGYDFYADLDFPGGVRNSFFIQNWGAFNAALDSGNMEGIPALANVAGPCPVDADPKGEMVAEAIRDHAENRNSAEGLSDVEFRDDPVFGSDGWPSPYRYQRELDRDRMPLLGIASWYDSGYARSAIHRFLNSASGKQRLLISSGNHGLGHYYAPGVTVPVPSKFDLKAELIAFFDRYVAGVDNGYDREPRVRWFTTGANRWNAANTWLRSGKRVRYCLTLAGELKAQACGKAQTLSVVPENDAAPGSLSRWDTTMSSPVAYQERSGVDSGLVNFTTEPLASDLEITGSPVFTLEITNTVSNADYFVYLEEVDSEGRAWYLTEGLVRASHHLSGKLPYQTLAAQQTNLRRDANPHTAGREITLDISMMPISHRFRQGSRIRIVLAGSDRAHFASPPLAGQKWDIAVGAHRSSLVLPVTDRKLK</sequence>
<dbReference type="Gene3D" id="2.60.120.260">
    <property type="entry name" value="Galactose-binding domain-like"/>
    <property type="match status" value="1"/>
</dbReference>
<dbReference type="InterPro" id="IPR008979">
    <property type="entry name" value="Galactose-bd-like_sf"/>
</dbReference>
<feature type="signal peptide" evidence="2">
    <location>
        <begin position="1"/>
        <end position="20"/>
    </location>
</feature>
<organism evidence="4 5">
    <name type="scientific">Sphingosinicella xenopeptidilytica</name>
    <dbReference type="NCBI Taxonomy" id="364098"/>
    <lineage>
        <taxon>Bacteria</taxon>
        <taxon>Pseudomonadati</taxon>
        <taxon>Pseudomonadota</taxon>
        <taxon>Alphaproteobacteria</taxon>
        <taxon>Sphingomonadales</taxon>
        <taxon>Sphingosinicellaceae</taxon>
        <taxon>Sphingosinicella</taxon>
    </lineage>
</organism>
<proteinExistence type="predicted"/>
<dbReference type="Pfam" id="PF08530">
    <property type="entry name" value="PepX_C"/>
    <property type="match status" value="1"/>
</dbReference>
<dbReference type="SUPFAM" id="SSF53474">
    <property type="entry name" value="alpha/beta-Hydrolases"/>
    <property type="match status" value="1"/>
</dbReference>
<evidence type="ECO:0000313" key="4">
    <source>
        <dbReference type="EMBL" id="MFD0847353.1"/>
    </source>
</evidence>
<evidence type="ECO:0000313" key="5">
    <source>
        <dbReference type="Proteomes" id="UP001597124"/>
    </source>
</evidence>
<feature type="domain" description="Xaa-Pro dipeptidyl-peptidase C-terminal" evidence="3">
    <location>
        <begin position="356"/>
        <end position="598"/>
    </location>
</feature>
<dbReference type="InterPro" id="IPR000383">
    <property type="entry name" value="Xaa-Pro-like_dom"/>
</dbReference>
<keyword evidence="2" id="KW-0732">Signal</keyword>